<reference evidence="4" key="1">
    <citation type="submission" date="2014-09" db="EMBL/GenBank/DDBJ databases">
        <authorList>
            <person name="Sharma Rahul"/>
            <person name="Thines Marco"/>
        </authorList>
    </citation>
    <scope>NUCLEOTIDE SEQUENCE [LARGE SCALE GENOMIC DNA]</scope>
</reference>
<name>A0A0P1B504_PLAHL</name>
<evidence type="ECO:0000256" key="1">
    <source>
        <dbReference type="PROSITE-ProRule" id="PRU00047"/>
    </source>
</evidence>
<dbReference type="InterPro" id="IPR001878">
    <property type="entry name" value="Znf_CCHC"/>
</dbReference>
<dbReference type="Proteomes" id="UP000054928">
    <property type="component" value="Unassembled WGS sequence"/>
</dbReference>
<sequence length="167" mass="19028">MVLQRILEGQDVANRMWPQEKFAAFTYGVGSMLVHDGDLETLLMCLESAECAVAQEDLCATLLHSQPSSYDRLVQAYRMSADKFLFPDIVNRVFAEEARQHELGIKEERTAMLAGLTKNINKVKKIGACWKCGSVEHYKRDCQKGFEQKDKSYIAFCALARAQLRWD</sequence>
<dbReference type="AlphaFoldDB" id="A0A0P1B504"/>
<dbReference type="SMART" id="SM00343">
    <property type="entry name" value="ZnF_C2HC"/>
    <property type="match status" value="1"/>
</dbReference>
<keyword evidence="1" id="KW-0862">Zinc</keyword>
<feature type="domain" description="CCHC-type" evidence="2">
    <location>
        <begin position="129"/>
        <end position="144"/>
    </location>
</feature>
<dbReference type="EMBL" id="CCYD01003101">
    <property type="protein sequence ID" value="CEG49844.1"/>
    <property type="molecule type" value="Genomic_DNA"/>
</dbReference>
<dbReference type="GeneID" id="36402640"/>
<keyword evidence="4" id="KW-1185">Reference proteome</keyword>
<evidence type="ECO:0000313" key="3">
    <source>
        <dbReference type="EMBL" id="CEG49844.1"/>
    </source>
</evidence>
<dbReference type="GO" id="GO:0003676">
    <property type="term" value="F:nucleic acid binding"/>
    <property type="evidence" value="ECO:0007669"/>
    <property type="project" value="InterPro"/>
</dbReference>
<dbReference type="PROSITE" id="PS50158">
    <property type="entry name" value="ZF_CCHC"/>
    <property type="match status" value="1"/>
</dbReference>
<dbReference type="OrthoDB" id="413361at2759"/>
<keyword evidence="1" id="KW-0479">Metal-binding</keyword>
<evidence type="ECO:0000259" key="2">
    <source>
        <dbReference type="PROSITE" id="PS50158"/>
    </source>
</evidence>
<proteinExistence type="predicted"/>
<dbReference type="Pfam" id="PF00098">
    <property type="entry name" value="zf-CCHC"/>
    <property type="match status" value="1"/>
</dbReference>
<dbReference type="RefSeq" id="XP_024586213.1">
    <property type="nucleotide sequence ID" value="XM_024721077.1"/>
</dbReference>
<dbReference type="GO" id="GO:0008270">
    <property type="term" value="F:zinc ion binding"/>
    <property type="evidence" value="ECO:0007669"/>
    <property type="project" value="UniProtKB-KW"/>
</dbReference>
<accession>A0A0P1B504</accession>
<protein>
    <submittedName>
        <fullName evidence="3">Zinc finger, CCHC-type</fullName>
    </submittedName>
</protein>
<keyword evidence="1" id="KW-0863">Zinc-finger</keyword>
<organism evidence="3 4">
    <name type="scientific">Plasmopara halstedii</name>
    <name type="common">Downy mildew of sunflower</name>
    <dbReference type="NCBI Taxonomy" id="4781"/>
    <lineage>
        <taxon>Eukaryota</taxon>
        <taxon>Sar</taxon>
        <taxon>Stramenopiles</taxon>
        <taxon>Oomycota</taxon>
        <taxon>Peronosporomycetes</taxon>
        <taxon>Peronosporales</taxon>
        <taxon>Peronosporaceae</taxon>
        <taxon>Plasmopara</taxon>
    </lineage>
</organism>
<evidence type="ECO:0000313" key="4">
    <source>
        <dbReference type="Proteomes" id="UP000054928"/>
    </source>
</evidence>
<dbReference type="Pfam" id="PF14223">
    <property type="entry name" value="Retrotran_gag_2"/>
    <property type="match status" value="1"/>
</dbReference>